<dbReference type="Proteomes" id="UP001162800">
    <property type="component" value="Chromosome"/>
</dbReference>
<dbReference type="RefSeq" id="WP_231043315.1">
    <property type="nucleotide sequence ID" value="NZ_CP106881.1"/>
</dbReference>
<organism evidence="1 2">
    <name type="scientific">Comamonas endophytica</name>
    <dbReference type="NCBI Taxonomy" id="2949090"/>
    <lineage>
        <taxon>Bacteria</taxon>
        <taxon>Pseudomonadati</taxon>
        <taxon>Pseudomonadota</taxon>
        <taxon>Betaproteobacteria</taxon>
        <taxon>Burkholderiales</taxon>
        <taxon>Comamonadaceae</taxon>
        <taxon>Comamonas</taxon>
    </lineage>
</organism>
<name>A0ABY6GCR9_9BURK</name>
<dbReference type="EMBL" id="CP106881">
    <property type="protein sequence ID" value="UYG52824.1"/>
    <property type="molecule type" value="Genomic_DNA"/>
</dbReference>
<keyword evidence="2" id="KW-1185">Reference proteome</keyword>
<evidence type="ECO:0000313" key="1">
    <source>
        <dbReference type="EMBL" id="UYG52824.1"/>
    </source>
</evidence>
<gene>
    <name evidence="1" type="ORF">M9799_06180</name>
</gene>
<proteinExistence type="predicted"/>
<accession>A0ABY6GCR9</accession>
<evidence type="ECO:0000313" key="2">
    <source>
        <dbReference type="Proteomes" id="UP001162800"/>
    </source>
</evidence>
<sequence>MTAAGTAADAGTRHMGSEAEVDSTAVFIEVLGRSFPRGIQEAVVRELALEPRPGKPLQSRLVLQAIAMAEASEQALQGVDFMTQMQFSAAIHTAEFVDACHAAGLAPEDVSAPQRAAIDARMQQRFAAAARLKQMPVAPETARQWLQAELLERDLPTR</sequence>
<protein>
    <submittedName>
        <fullName evidence="1">Uncharacterized protein</fullName>
    </submittedName>
</protein>
<reference evidence="1" key="1">
    <citation type="submission" date="2022-09" db="EMBL/GenBank/DDBJ databases">
        <title>The complete genome of Acidovorax sp. 5MLIR.</title>
        <authorList>
            <person name="Liu L."/>
            <person name="Yue J."/>
            <person name="Yang F."/>
            <person name="Yuan J."/>
            <person name="Li L."/>
        </authorList>
    </citation>
    <scope>NUCLEOTIDE SEQUENCE</scope>
    <source>
        <strain evidence="1">5MLIR</strain>
    </source>
</reference>